<proteinExistence type="predicted"/>
<dbReference type="AlphaFoldDB" id="A0A8J3GFK3"/>
<dbReference type="Gene3D" id="3.30.2310.20">
    <property type="entry name" value="RelE-like"/>
    <property type="match status" value="1"/>
</dbReference>
<comment type="caution">
    <text evidence="1">The sequence shown here is derived from an EMBL/GenBank/DDBJ whole genome shotgun (WGS) entry which is preliminary data.</text>
</comment>
<dbReference type="RefSeq" id="WP_189517200.1">
    <property type="nucleotide sequence ID" value="NZ_BMXG01000029.1"/>
</dbReference>
<gene>
    <name evidence="1" type="ORF">GCM10007047_32380</name>
</gene>
<dbReference type="Proteomes" id="UP000642829">
    <property type="component" value="Unassembled WGS sequence"/>
</dbReference>
<reference evidence="1" key="2">
    <citation type="submission" date="2020-09" db="EMBL/GenBank/DDBJ databases">
        <authorList>
            <person name="Sun Q."/>
            <person name="Kim S."/>
        </authorList>
    </citation>
    <scope>NUCLEOTIDE SEQUENCE</scope>
    <source>
        <strain evidence="1">KCTC 12870</strain>
    </source>
</reference>
<name>A0A8J3GFK3_9BACT</name>
<protein>
    <recommendedName>
        <fullName evidence="3">Type II toxin-antitoxin system RelE/ParE family toxin</fullName>
    </recommendedName>
</protein>
<evidence type="ECO:0000313" key="2">
    <source>
        <dbReference type="Proteomes" id="UP000642829"/>
    </source>
</evidence>
<dbReference type="InterPro" id="IPR035093">
    <property type="entry name" value="RelE/ParE_toxin_dom_sf"/>
</dbReference>
<evidence type="ECO:0000313" key="1">
    <source>
        <dbReference type="EMBL" id="GHC12549.1"/>
    </source>
</evidence>
<reference evidence="1" key="1">
    <citation type="journal article" date="2014" name="Int. J. Syst. Evol. Microbiol.">
        <title>Complete genome sequence of Corynebacterium casei LMG S-19264T (=DSM 44701T), isolated from a smear-ripened cheese.</title>
        <authorList>
            <consortium name="US DOE Joint Genome Institute (JGI-PGF)"/>
            <person name="Walter F."/>
            <person name="Albersmeier A."/>
            <person name="Kalinowski J."/>
            <person name="Ruckert C."/>
        </authorList>
    </citation>
    <scope>NUCLEOTIDE SEQUENCE</scope>
    <source>
        <strain evidence="1">KCTC 12870</strain>
    </source>
</reference>
<evidence type="ECO:0008006" key="3">
    <source>
        <dbReference type="Google" id="ProtNLM"/>
    </source>
</evidence>
<organism evidence="1 2">
    <name type="scientific">Cerasicoccus arenae</name>
    <dbReference type="NCBI Taxonomy" id="424488"/>
    <lineage>
        <taxon>Bacteria</taxon>
        <taxon>Pseudomonadati</taxon>
        <taxon>Verrucomicrobiota</taxon>
        <taxon>Opitutia</taxon>
        <taxon>Puniceicoccales</taxon>
        <taxon>Cerasicoccaceae</taxon>
        <taxon>Cerasicoccus</taxon>
    </lineage>
</organism>
<sequence length="96" mass="11250">MEPRLLPSGFNDLEDGRDFYDAQEANLGTYFLESVFAEIESLRIYAGIHSKRFGFHRLLASKFPYAIYYKVEGQEVIIYRVLDCRSNPKKHREALK</sequence>
<accession>A0A8J3GFK3</accession>
<keyword evidence="2" id="KW-1185">Reference proteome</keyword>
<dbReference type="EMBL" id="BMXG01000029">
    <property type="protein sequence ID" value="GHC12549.1"/>
    <property type="molecule type" value="Genomic_DNA"/>
</dbReference>